<evidence type="ECO:0000256" key="1">
    <source>
        <dbReference type="SAM" id="MobiDB-lite"/>
    </source>
</evidence>
<feature type="signal peptide" evidence="2">
    <location>
        <begin position="1"/>
        <end position="24"/>
    </location>
</feature>
<proteinExistence type="predicted"/>
<evidence type="ECO:0000313" key="3">
    <source>
        <dbReference type="EMBL" id="SLM46623.1"/>
    </source>
</evidence>
<name>A0A1W1I1A8_9BACT</name>
<evidence type="ECO:0000256" key="2">
    <source>
        <dbReference type="SAM" id="SignalP"/>
    </source>
</evidence>
<gene>
    <name evidence="3" type="ORF">NSJP_0451</name>
</gene>
<accession>A0A1W1I1A8</accession>
<sequence>MSRMTNRVFLLTLTVLLLGLPAVGDTQSTSPSLNGTQSVVPLSQQPTAFDTTTTAGAAGGVTPAQVAPGVNTAVSSSIGKSFGTVGRGLPGFPGGPPLNGTPGVGDTSTSSMRPKTIPPLLCDPAVDIPC</sequence>
<keyword evidence="4" id="KW-1185">Reference proteome</keyword>
<dbReference type="EMBL" id="LT828648">
    <property type="protein sequence ID" value="SLM46623.1"/>
    <property type="molecule type" value="Genomic_DNA"/>
</dbReference>
<feature type="region of interest" description="Disordered" evidence="1">
    <location>
        <begin position="86"/>
        <end position="118"/>
    </location>
</feature>
<protein>
    <submittedName>
        <fullName evidence="3">Uncharacterized protein</fullName>
    </submittedName>
</protein>
<evidence type="ECO:0000313" key="4">
    <source>
        <dbReference type="Proteomes" id="UP000192042"/>
    </source>
</evidence>
<organism evidence="3 4">
    <name type="scientific">Nitrospira japonica</name>
    <dbReference type="NCBI Taxonomy" id="1325564"/>
    <lineage>
        <taxon>Bacteria</taxon>
        <taxon>Pseudomonadati</taxon>
        <taxon>Nitrospirota</taxon>
        <taxon>Nitrospiria</taxon>
        <taxon>Nitrospirales</taxon>
        <taxon>Nitrospiraceae</taxon>
        <taxon>Nitrospira</taxon>
    </lineage>
</organism>
<reference evidence="3 4" key="1">
    <citation type="submission" date="2017-03" db="EMBL/GenBank/DDBJ databases">
        <authorList>
            <person name="Afonso C.L."/>
            <person name="Miller P.J."/>
            <person name="Scott M.A."/>
            <person name="Spackman E."/>
            <person name="Goraichik I."/>
            <person name="Dimitrov K.M."/>
            <person name="Suarez D.L."/>
            <person name="Swayne D.E."/>
        </authorList>
    </citation>
    <scope>NUCLEOTIDE SEQUENCE [LARGE SCALE GENOMIC DNA]</scope>
    <source>
        <strain evidence="3">Genome sequencing of Nitrospira japonica strain NJ11</strain>
    </source>
</reference>
<dbReference type="KEGG" id="nja:NSJP_0451"/>
<dbReference type="RefSeq" id="WP_080885274.1">
    <property type="nucleotide sequence ID" value="NZ_LT828648.1"/>
</dbReference>
<dbReference type="Proteomes" id="UP000192042">
    <property type="component" value="Chromosome I"/>
</dbReference>
<dbReference type="AlphaFoldDB" id="A0A1W1I1A8"/>
<dbReference type="STRING" id="1325564.NSJP_0451"/>
<keyword evidence="2" id="KW-0732">Signal</keyword>
<feature type="chain" id="PRO_5010725253" evidence="2">
    <location>
        <begin position="25"/>
        <end position="130"/>
    </location>
</feature>